<dbReference type="EMBL" id="BKCP01006848">
    <property type="protein sequence ID" value="GER44137.1"/>
    <property type="molecule type" value="Genomic_DNA"/>
</dbReference>
<reference evidence="2" key="1">
    <citation type="journal article" date="2019" name="Curr. Biol.">
        <title>Genome Sequence of Striga asiatica Provides Insight into the Evolution of Plant Parasitism.</title>
        <authorList>
            <person name="Yoshida S."/>
            <person name="Kim S."/>
            <person name="Wafula E.K."/>
            <person name="Tanskanen J."/>
            <person name="Kim Y.M."/>
            <person name="Honaas L."/>
            <person name="Yang Z."/>
            <person name="Spallek T."/>
            <person name="Conn C.E."/>
            <person name="Ichihashi Y."/>
            <person name="Cheong K."/>
            <person name="Cui S."/>
            <person name="Der J.P."/>
            <person name="Gundlach H."/>
            <person name="Jiao Y."/>
            <person name="Hori C."/>
            <person name="Ishida J.K."/>
            <person name="Kasahara H."/>
            <person name="Kiba T."/>
            <person name="Kim M.S."/>
            <person name="Koo N."/>
            <person name="Laohavisit A."/>
            <person name="Lee Y.H."/>
            <person name="Lumba S."/>
            <person name="McCourt P."/>
            <person name="Mortimer J.C."/>
            <person name="Mutuku J.M."/>
            <person name="Nomura T."/>
            <person name="Sasaki-Sekimoto Y."/>
            <person name="Seto Y."/>
            <person name="Wang Y."/>
            <person name="Wakatake T."/>
            <person name="Sakakibara H."/>
            <person name="Demura T."/>
            <person name="Yamaguchi S."/>
            <person name="Yoneyama K."/>
            <person name="Manabe R.I."/>
            <person name="Nelson D.C."/>
            <person name="Schulman A.H."/>
            <person name="Timko M.P."/>
            <person name="dePamphilis C.W."/>
            <person name="Choi D."/>
            <person name="Shirasu K."/>
        </authorList>
    </citation>
    <scope>NUCLEOTIDE SEQUENCE [LARGE SCALE GENOMIC DNA]</scope>
    <source>
        <strain evidence="2">cv. UVA1</strain>
    </source>
</reference>
<proteinExistence type="predicted"/>
<gene>
    <name evidence="1" type="ORF">STAS_21023</name>
</gene>
<keyword evidence="2" id="KW-1185">Reference proteome</keyword>
<sequence length="141" mass="15598">MEQENVSWGGDETGLSLQNGAVENSNLGSAVWLNWQFLPNEEFALELFDALSRRRRLKVDKIKWSQCSLVESSFQKYGVFQFASGGEEEALITKTNLPKPRDSRLANFAEALAGKFPGDLKVVLGVNTFGGNPVGWPCCCH</sequence>
<organism evidence="1 2">
    <name type="scientific">Striga asiatica</name>
    <name type="common">Asiatic witchweed</name>
    <name type="synonym">Buchnera asiatica</name>
    <dbReference type="NCBI Taxonomy" id="4170"/>
    <lineage>
        <taxon>Eukaryota</taxon>
        <taxon>Viridiplantae</taxon>
        <taxon>Streptophyta</taxon>
        <taxon>Embryophyta</taxon>
        <taxon>Tracheophyta</taxon>
        <taxon>Spermatophyta</taxon>
        <taxon>Magnoliopsida</taxon>
        <taxon>eudicotyledons</taxon>
        <taxon>Gunneridae</taxon>
        <taxon>Pentapetalae</taxon>
        <taxon>asterids</taxon>
        <taxon>lamiids</taxon>
        <taxon>Lamiales</taxon>
        <taxon>Orobanchaceae</taxon>
        <taxon>Buchnereae</taxon>
        <taxon>Striga</taxon>
    </lineage>
</organism>
<evidence type="ECO:0000313" key="2">
    <source>
        <dbReference type="Proteomes" id="UP000325081"/>
    </source>
</evidence>
<dbReference type="Proteomes" id="UP000325081">
    <property type="component" value="Unassembled WGS sequence"/>
</dbReference>
<name>A0A5A7QI50_STRAF</name>
<evidence type="ECO:0000313" key="1">
    <source>
        <dbReference type="EMBL" id="GER44137.1"/>
    </source>
</evidence>
<dbReference type="OrthoDB" id="1937454at2759"/>
<protein>
    <submittedName>
        <fullName evidence="1">Respiratory burst oxidase homolog</fullName>
    </submittedName>
</protein>
<accession>A0A5A7QI50</accession>
<dbReference type="AlphaFoldDB" id="A0A5A7QI50"/>
<comment type="caution">
    <text evidence="1">The sequence shown here is derived from an EMBL/GenBank/DDBJ whole genome shotgun (WGS) entry which is preliminary data.</text>
</comment>